<dbReference type="EMBL" id="JAIWYP010000008">
    <property type="protein sequence ID" value="KAH3781783.1"/>
    <property type="molecule type" value="Genomic_DNA"/>
</dbReference>
<protein>
    <submittedName>
        <fullName evidence="1">Uncharacterized protein</fullName>
    </submittedName>
</protein>
<reference evidence="1" key="2">
    <citation type="submission" date="2020-11" db="EMBL/GenBank/DDBJ databases">
        <authorList>
            <person name="McCartney M.A."/>
            <person name="Auch B."/>
            <person name="Kono T."/>
            <person name="Mallez S."/>
            <person name="Becker A."/>
            <person name="Gohl D.M."/>
            <person name="Silverstein K.A.T."/>
            <person name="Koren S."/>
            <person name="Bechman K.B."/>
            <person name="Herman A."/>
            <person name="Abrahante J.E."/>
            <person name="Garbe J."/>
        </authorList>
    </citation>
    <scope>NUCLEOTIDE SEQUENCE</scope>
    <source>
        <strain evidence="1">Duluth1</strain>
        <tissue evidence="1">Whole animal</tissue>
    </source>
</reference>
<proteinExistence type="predicted"/>
<sequence>MEGILQAITIVAKTQKNFPKVACITDALLTAHNAKKPTTNRLQLTRTLLERYGNENKFVKLEFRWGQQQNGVFNNDGECTKPIAPWD</sequence>
<evidence type="ECO:0000313" key="2">
    <source>
        <dbReference type="Proteomes" id="UP000828390"/>
    </source>
</evidence>
<keyword evidence="2" id="KW-1185">Reference proteome</keyword>
<comment type="caution">
    <text evidence="1">The sequence shown here is derived from an EMBL/GenBank/DDBJ whole genome shotgun (WGS) entry which is preliminary data.</text>
</comment>
<gene>
    <name evidence="1" type="ORF">DPMN_159687</name>
</gene>
<dbReference type="AlphaFoldDB" id="A0A9D4EM41"/>
<accession>A0A9D4EM41</accession>
<evidence type="ECO:0000313" key="1">
    <source>
        <dbReference type="EMBL" id="KAH3781783.1"/>
    </source>
</evidence>
<name>A0A9D4EM41_DREPO</name>
<reference evidence="1" key="1">
    <citation type="journal article" date="2019" name="bioRxiv">
        <title>The Genome of the Zebra Mussel, Dreissena polymorpha: A Resource for Invasive Species Research.</title>
        <authorList>
            <person name="McCartney M.A."/>
            <person name="Auch B."/>
            <person name="Kono T."/>
            <person name="Mallez S."/>
            <person name="Zhang Y."/>
            <person name="Obille A."/>
            <person name="Becker A."/>
            <person name="Abrahante J.E."/>
            <person name="Garbe J."/>
            <person name="Badalamenti J.P."/>
            <person name="Herman A."/>
            <person name="Mangelson H."/>
            <person name="Liachko I."/>
            <person name="Sullivan S."/>
            <person name="Sone E.D."/>
            <person name="Koren S."/>
            <person name="Silverstein K.A.T."/>
            <person name="Beckman K.B."/>
            <person name="Gohl D.M."/>
        </authorList>
    </citation>
    <scope>NUCLEOTIDE SEQUENCE</scope>
    <source>
        <strain evidence="1">Duluth1</strain>
        <tissue evidence="1">Whole animal</tissue>
    </source>
</reference>
<dbReference type="Proteomes" id="UP000828390">
    <property type="component" value="Unassembled WGS sequence"/>
</dbReference>
<organism evidence="1 2">
    <name type="scientific">Dreissena polymorpha</name>
    <name type="common">Zebra mussel</name>
    <name type="synonym">Mytilus polymorpha</name>
    <dbReference type="NCBI Taxonomy" id="45954"/>
    <lineage>
        <taxon>Eukaryota</taxon>
        <taxon>Metazoa</taxon>
        <taxon>Spiralia</taxon>
        <taxon>Lophotrochozoa</taxon>
        <taxon>Mollusca</taxon>
        <taxon>Bivalvia</taxon>
        <taxon>Autobranchia</taxon>
        <taxon>Heteroconchia</taxon>
        <taxon>Euheterodonta</taxon>
        <taxon>Imparidentia</taxon>
        <taxon>Neoheterodontei</taxon>
        <taxon>Myida</taxon>
        <taxon>Dreissenoidea</taxon>
        <taxon>Dreissenidae</taxon>
        <taxon>Dreissena</taxon>
    </lineage>
</organism>